<evidence type="ECO:0000313" key="4">
    <source>
        <dbReference type="EMBL" id="MCB5412266.1"/>
    </source>
</evidence>
<dbReference type="Pfam" id="PF00271">
    <property type="entry name" value="Helicase_C"/>
    <property type="match status" value="1"/>
</dbReference>
<accession>A0ABS8CS88</accession>
<dbReference type="CDD" id="cd18799">
    <property type="entry name" value="SF2_C_EcoAI-like"/>
    <property type="match status" value="1"/>
</dbReference>
<sequence>MSQFAYLKLEFPDLAEHAAKAEQAALSDPRGACFYARLTLETALNWLFLREPTLKRPYARELAALIAEPSLAQLMGPALITKARYVKDQGNRAAHDSGKPLTATDATHTLAELFHITYWLARTYAKSHHPDAGQAFDASKLERGLTISASTVAEIQKLAQKRDEDRKKREEAEAARMASEESRAALEAELTALKAEYAALRKANQAVPDPHDYDEAGTRDRYIDLLLHEAGWALDQPRDREFPVKGMPNQSGDGFVDYVLWGSDGKPLALIEAKRTKKDAMIGQQQAKLYADCLEAAYGQRPIIFCSNGYDHWIWDDLIYPPRRIAGFLKRDELELLIQRRKTRKPLSAELVDSAIAGRPYQTRAIRRVGETFEKDRQRKALLVMATGSGKTRTVIALIDQLMRANIVRRVLFLADRVALVKQAQNAFKAHLPSAPIANLIERHDAQKNDHKAARVLVSTYPTMMGQIEEMANGQRRFGPGHFDLIVVDEAHRSVYRKYKAIFSYFDSLLLGLTATPRDEIDRDTYSLFELEKGVPTDAYDLEDAVKDGYLVPPKGISVPLKFQRQGISYDQLSDEEKEEWDALEWNDDGTAPDRVEAADLNKWLFNIDTVDKVLAQLMSEGIKVEGGDKLGKTIIFARSSLHAQFIVQRFDANYPHLAGKFARLIDYSVPYAQTLIDDFSDPAKDPQIAVSVDMLDTGIDVPEVVNLVFFKPVRSKTKFWQMVGRGTRLCPNLFGPGEDKEEFVIFDYCQNLEFFGENPNMVEPSMAAPIGERLFRHRLDLIIEINSDKEDEQELRRSLIERLHGEVSGINPENFIARPHRRAVERFQSQEAWTKLDVEAINTLKDEIAGLPTSFKDDSLPAKQFDLLILRAQIALLKKDPAFLQAQKRIRETASALEVLQNVPLVAKEIELILELQTDEYLPDVTIVMLEQVRRRLRMLVELIKPEERKLVTTDFEDEIGHGTTIDLPQVGTGFDKARFKKKARAFAEQHKDHITILKIRRGDQLTPQDVAEVERMFLENGVANPEDIAEVQSAGGLGAFLRSLIGLDRAAAKEAFSDFISDRAISADQIEFIDMIVNTLSENGLIDPAMFYESPFTDIDDQGIMGVFGREKATQIISIVRRLNDAVAA</sequence>
<dbReference type="Pfam" id="PF13643">
    <property type="entry name" value="DUF4145"/>
    <property type="match status" value="1"/>
</dbReference>
<dbReference type="PROSITE" id="PS51194">
    <property type="entry name" value="HELICASE_CTER"/>
    <property type="match status" value="1"/>
</dbReference>
<gene>
    <name evidence="4" type="ORF">H0485_20040</name>
</gene>
<keyword evidence="4" id="KW-0378">Hydrolase</keyword>
<dbReference type="CDD" id="cd18032">
    <property type="entry name" value="DEXHc_RE_I_III_res"/>
    <property type="match status" value="1"/>
</dbReference>
<dbReference type="RefSeq" id="WP_226937690.1">
    <property type="nucleotide sequence ID" value="NZ_JACDXX010000036.1"/>
</dbReference>
<dbReference type="Gene3D" id="3.90.1570.30">
    <property type="match status" value="1"/>
</dbReference>
<evidence type="ECO:0000256" key="1">
    <source>
        <dbReference type="SAM" id="MobiDB-lite"/>
    </source>
</evidence>
<keyword evidence="4" id="KW-0347">Helicase</keyword>
<feature type="domain" description="Helicase ATP-binding" evidence="2">
    <location>
        <begin position="372"/>
        <end position="535"/>
    </location>
</feature>
<dbReference type="GO" id="GO:0004386">
    <property type="term" value="F:helicase activity"/>
    <property type="evidence" value="ECO:0007669"/>
    <property type="project" value="UniProtKB-KW"/>
</dbReference>
<dbReference type="EMBL" id="JACDXX010000036">
    <property type="protein sequence ID" value="MCB5412266.1"/>
    <property type="molecule type" value="Genomic_DNA"/>
</dbReference>
<name>A0ABS8CS88_9RHOB</name>
<proteinExistence type="predicted"/>
<dbReference type="Proteomes" id="UP001198571">
    <property type="component" value="Unassembled WGS sequence"/>
</dbReference>
<feature type="compositionally biased region" description="Basic and acidic residues" evidence="1">
    <location>
        <begin position="160"/>
        <end position="181"/>
    </location>
</feature>
<dbReference type="InterPro" id="IPR001650">
    <property type="entry name" value="Helicase_C-like"/>
</dbReference>
<protein>
    <submittedName>
        <fullName evidence="4">DEAD/DEAH box helicase family protein</fullName>
    </submittedName>
</protein>
<dbReference type="InterPro" id="IPR050742">
    <property type="entry name" value="Helicase_Restrict-Modif_Enz"/>
</dbReference>
<dbReference type="Gene3D" id="3.40.50.300">
    <property type="entry name" value="P-loop containing nucleotide triphosphate hydrolases"/>
    <property type="match status" value="2"/>
</dbReference>
<evidence type="ECO:0000259" key="2">
    <source>
        <dbReference type="PROSITE" id="PS51192"/>
    </source>
</evidence>
<keyword evidence="4" id="KW-0547">Nucleotide-binding</keyword>
<dbReference type="PANTHER" id="PTHR47396">
    <property type="entry name" value="TYPE I RESTRICTION ENZYME ECOKI R PROTEIN"/>
    <property type="match status" value="1"/>
</dbReference>
<keyword evidence="5" id="KW-1185">Reference proteome</keyword>
<feature type="region of interest" description="Disordered" evidence="1">
    <location>
        <begin position="158"/>
        <end position="181"/>
    </location>
</feature>
<dbReference type="SUPFAM" id="SSF52540">
    <property type="entry name" value="P-loop containing nucleoside triphosphate hydrolases"/>
    <property type="match status" value="2"/>
</dbReference>
<dbReference type="PANTHER" id="PTHR47396:SF1">
    <property type="entry name" value="ATP-DEPENDENT HELICASE IRC3-RELATED"/>
    <property type="match status" value="1"/>
</dbReference>
<dbReference type="InterPro" id="IPR025285">
    <property type="entry name" value="DUF4145"/>
</dbReference>
<dbReference type="PROSITE" id="PS51192">
    <property type="entry name" value="HELICASE_ATP_BIND_1"/>
    <property type="match status" value="1"/>
</dbReference>
<feature type="domain" description="Helicase C-terminal" evidence="3">
    <location>
        <begin position="610"/>
        <end position="771"/>
    </location>
</feature>
<dbReference type="Pfam" id="PF04851">
    <property type="entry name" value="ResIII"/>
    <property type="match status" value="1"/>
</dbReference>
<dbReference type="InterPro" id="IPR013670">
    <property type="entry name" value="EcoEI_R_C_dom"/>
</dbReference>
<reference evidence="4 5" key="1">
    <citation type="submission" date="2020-07" db="EMBL/GenBank/DDBJ databases">
        <title>Pseudogemmobacter sp. nov., isolated from poultry manure in Taiwan.</title>
        <authorList>
            <person name="Lin S.-Y."/>
            <person name="Tang Y.-S."/>
            <person name="Young C.-C."/>
        </authorList>
    </citation>
    <scope>NUCLEOTIDE SEQUENCE [LARGE SCALE GENOMIC DNA]</scope>
    <source>
        <strain evidence="4 5">CC-YST710</strain>
    </source>
</reference>
<evidence type="ECO:0000313" key="5">
    <source>
        <dbReference type="Proteomes" id="UP001198571"/>
    </source>
</evidence>
<keyword evidence="4" id="KW-0067">ATP-binding</keyword>
<evidence type="ECO:0000259" key="3">
    <source>
        <dbReference type="PROSITE" id="PS51194"/>
    </source>
</evidence>
<dbReference type="InterPro" id="IPR006935">
    <property type="entry name" value="Helicase/UvrB_N"/>
</dbReference>
<comment type="caution">
    <text evidence="4">The sequence shown here is derived from an EMBL/GenBank/DDBJ whole genome shotgun (WGS) entry which is preliminary data.</text>
</comment>
<organism evidence="4 5">
    <name type="scientific">Pseudogemmobacter faecipullorum</name>
    <dbReference type="NCBI Taxonomy" id="2755041"/>
    <lineage>
        <taxon>Bacteria</taxon>
        <taxon>Pseudomonadati</taxon>
        <taxon>Pseudomonadota</taxon>
        <taxon>Alphaproteobacteria</taxon>
        <taxon>Rhodobacterales</taxon>
        <taxon>Paracoccaceae</taxon>
        <taxon>Pseudogemmobacter</taxon>
    </lineage>
</organism>
<dbReference type="InterPro" id="IPR014001">
    <property type="entry name" value="Helicase_ATP-bd"/>
</dbReference>
<dbReference type="Pfam" id="PF08463">
    <property type="entry name" value="EcoEI_R_C"/>
    <property type="match status" value="1"/>
</dbReference>
<dbReference type="SMART" id="SM00487">
    <property type="entry name" value="DEXDc"/>
    <property type="match status" value="1"/>
</dbReference>
<dbReference type="InterPro" id="IPR027417">
    <property type="entry name" value="P-loop_NTPase"/>
</dbReference>